<gene>
    <name evidence="4" type="ORF">BN1211_0455</name>
</gene>
<evidence type="ECO:0000313" key="5">
    <source>
        <dbReference type="Proteomes" id="UP000038830"/>
    </source>
</evidence>
<evidence type="ECO:0000313" key="4">
    <source>
        <dbReference type="EMBL" id="CEP20557.1"/>
    </source>
</evidence>
<organism evidence="4 5">
    <name type="scientific">Cyberlindnera jadinii (strain ATCC 18201 / CBS 1600 / BCRC 20928 / JCM 3617 / NBRC 0987 / NRRL Y-1542)</name>
    <name type="common">Torula yeast</name>
    <name type="synonym">Candida utilis</name>
    <dbReference type="NCBI Taxonomy" id="983966"/>
    <lineage>
        <taxon>Eukaryota</taxon>
        <taxon>Fungi</taxon>
        <taxon>Dikarya</taxon>
        <taxon>Ascomycota</taxon>
        <taxon>Saccharomycotina</taxon>
        <taxon>Saccharomycetes</taxon>
        <taxon>Phaffomycetales</taxon>
        <taxon>Phaffomycetaceae</taxon>
        <taxon>Cyberlindnera</taxon>
    </lineage>
</organism>
<dbReference type="PROSITE" id="PS51844">
    <property type="entry name" value="SH3_LIKE"/>
    <property type="match status" value="1"/>
</dbReference>
<name>A0A0H5BZB9_CYBJN</name>
<sequence length="93" mass="10563">METTKNLVWVPDKTEVFKKGYVVEPVDDDKVKVRFDDGSEQVIESSSIEEVNPAKFDKADDIAELTYLNEPSVLLTWRRDTQTTSSTHILVSS</sequence>
<keyword evidence="1" id="KW-0547">Nucleotide-binding</keyword>
<proteinExistence type="predicted"/>
<dbReference type="Pfam" id="PF02736">
    <property type="entry name" value="Myosin_N"/>
    <property type="match status" value="1"/>
</dbReference>
<feature type="domain" description="Myosin N-terminal SH3-like" evidence="3">
    <location>
        <begin position="3"/>
        <end position="53"/>
    </location>
</feature>
<dbReference type="InterPro" id="IPR004009">
    <property type="entry name" value="SH3_Myosin"/>
</dbReference>
<dbReference type="InterPro" id="IPR036961">
    <property type="entry name" value="Kinesin_motor_dom_sf"/>
</dbReference>
<accession>A0A0H5BZB9</accession>
<dbReference type="Proteomes" id="UP000038830">
    <property type="component" value="Unassembled WGS sequence"/>
</dbReference>
<reference evidence="5" key="1">
    <citation type="journal article" date="2015" name="J. Biotechnol.">
        <title>The structure of the Cyberlindnera jadinii genome and its relation to Candida utilis analyzed by the occurrence of single nucleotide polymorphisms.</title>
        <authorList>
            <person name="Rupp O."/>
            <person name="Brinkrolf K."/>
            <person name="Buerth C."/>
            <person name="Kunigo M."/>
            <person name="Schneider J."/>
            <person name="Jaenicke S."/>
            <person name="Goesmann A."/>
            <person name="Puehler A."/>
            <person name="Jaeger K.-E."/>
            <person name="Ernst J.F."/>
        </authorList>
    </citation>
    <scope>NUCLEOTIDE SEQUENCE [LARGE SCALE GENOMIC DNA]</scope>
    <source>
        <strain evidence="5">ATCC 18201 / CBS 1600 / BCRC 20928 / JCM 3617 / NBRC 0987 / NRRL Y-1542</strain>
    </source>
</reference>
<dbReference type="GO" id="GO:0003774">
    <property type="term" value="F:cytoskeletal motor activity"/>
    <property type="evidence" value="ECO:0007669"/>
    <property type="project" value="InterPro"/>
</dbReference>
<evidence type="ECO:0000256" key="1">
    <source>
        <dbReference type="ARBA" id="ARBA00022741"/>
    </source>
</evidence>
<keyword evidence="2" id="KW-0067">ATP-binding</keyword>
<evidence type="ECO:0000256" key="2">
    <source>
        <dbReference type="ARBA" id="ARBA00022840"/>
    </source>
</evidence>
<evidence type="ECO:0000259" key="3">
    <source>
        <dbReference type="PROSITE" id="PS51844"/>
    </source>
</evidence>
<dbReference type="Gene3D" id="3.40.850.10">
    <property type="entry name" value="Kinesin motor domain"/>
    <property type="match status" value="1"/>
</dbReference>
<dbReference type="GO" id="GO:0005524">
    <property type="term" value="F:ATP binding"/>
    <property type="evidence" value="ECO:0007669"/>
    <property type="project" value="UniProtKB-KW"/>
</dbReference>
<dbReference type="GO" id="GO:0016459">
    <property type="term" value="C:myosin complex"/>
    <property type="evidence" value="ECO:0007669"/>
    <property type="project" value="InterPro"/>
</dbReference>
<protein>
    <recommendedName>
        <fullName evidence="3">Myosin N-terminal SH3-like domain-containing protein</fullName>
    </recommendedName>
</protein>
<dbReference type="EMBL" id="CDQK01000001">
    <property type="protein sequence ID" value="CEP20557.1"/>
    <property type="molecule type" value="Genomic_DNA"/>
</dbReference>
<dbReference type="AlphaFoldDB" id="A0A0H5BZB9"/>